<sequence>MSGIVLTPRASLESRVDLSGVLPGAGVDFARLPVFHGGRKVALGDLFTASGVDDGRMTIEGGDALLDSVGAGLAKGEIVVKGDVGSKLGFGMTGGMISVKGSAGAFAASEVSGGKIVIGGDVGEKLGAAGDGSRRGMSGGVVVVGGSAGARAGERLRGGVVMIEGDAAEEAATDLIAGTIAIAGKLGANAGRGMKRGTLLLRSPEGLCAGFGDAGVHDLVMLRVLVRRSQELAAFMGASVTGARRFAGDLYSGGKGEALIVAG</sequence>
<dbReference type="GO" id="GO:0015948">
    <property type="term" value="P:methanogenesis"/>
    <property type="evidence" value="ECO:0007669"/>
    <property type="project" value="InterPro"/>
</dbReference>
<dbReference type="InterPro" id="IPR017550">
    <property type="entry name" value="Formylmethanofuran_DH_suC"/>
</dbReference>
<comment type="caution">
    <text evidence="1">The sequence shown here is derived from an EMBL/GenBank/DDBJ whole genome shotgun (WGS) entry which is preliminary data.</text>
</comment>
<dbReference type="EMBL" id="BSFI01000020">
    <property type="protein sequence ID" value="GLK69153.1"/>
    <property type="molecule type" value="Genomic_DNA"/>
</dbReference>
<reference evidence="1" key="1">
    <citation type="journal article" date="2014" name="Int. J. Syst. Evol. Microbiol.">
        <title>Complete genome sequence of Corynebacterium casei LMG S-19264T (=DSM 44701T), isolated from a smear-ripened cheese.</title>
        <authorList>
            <consortium name="US DOE Joint Genome Institute (JGI-PGF)"/>
            <person name="Walter F."/>
            <person name="Albersmeier A."/>
            <person name="Kalinowski J."/>
            <person name="Ruckert C."/>
        </authorList>
    </citation>
    <scope>NUCLEOTIDE SEQUENCE</scope>
    <source>
        <strain evidence="1">VKM B-2347</strain>
    </source>
</reference>
<dbReference type="GO" id="GO:0046914">
    <property type="term" value="F:transition metal ion binding"/>
    <property type="evidence" value="ECO:0007669"/>
    <property type="project" value="InterPro"/>
</dbReference>
<accession>A0A9W6J3M6</accession>
<reference evidence="1" key="2">
    <citation type="submission" date="2023-01" db="EMBL/GenBank/DDBJ databases">
        <authorList>
            <person name="Sun Q."/>
            <person name="Evtushenko L."/>
        </authorList>
    </citation>
    <scope>NUCLEOTIDE SEQUENCE</scope>
    <source>
        <strain evidence="1">VKM B-2347</strain>
    </source>
</reference>
<dbReference type="RefSeq" id="WP_271169383.1">
    <property type="nucleotide sequence ID" value="NZ_BSFI01000020.1"/>
</dbReference>
<dbReference type="InterPro" id="IPR036485">
    <property type="entry name" value="Glu_synth_asu_C_sf"/>
</dbReference>
<dbReference type="Proteomes" id="UP001143372">
    <property type="component" value="Unassembled WGS sequence"/>
</dbReference>
<dbReference type="PANTHER" id="PTHR39673:SF5">
    <property type="entry name" value="TUNGSTEN-CONTAINING FORMYLMETHANOFURAN DEHYDROGENASE 2 SUBUNIT C"/>
    <property type="match status" value="1"/>
</dbReference>
<dbReference type="PANTHER" id="PTHR39673">
    <property type="entry name" value="TUNGSTEN FORMYLMETHANOFURAN DEHYDROGENASE, SUBUNIT C (FWDC)"/>
    <property type="match status" value="1"/>
</dbReference>
<evidence type="ECO:0000313" key="1">
    <source>
        <dbReference type="EMBL" id="GLK69153.1"/>
    </source>
</evidence>
<keyword evidence="2" id="KW-1185">Reference proteome</keyword>
<evidence type="ECO:0000313" key="2">
    <source>
        <dbReference type="Proteomes" id="UP001143372"/>
    </source>
</evidence>
<name>A0A9W6J3M6_9HYPH</name>
<dbReference type="NCBIfam" id="TIGR03122">
    <property type="entry name" value="one_C_dehyd_C"/>
    <property type="match status" value="1"/>
</dbReference>
<dbReference type="GO" id="GO:0018493">
    <property type="term" value="F:formylmethanofuran dehydrogenase activity"/>
    <property type="evidence" value="ECO:0007669"/>
    <property type="project" value="InterPro"/>
</dbReference>
<protein>
    <submittedName>
        <fullName evidence="1">Tungsten-containing formylmethanofuran dehydrogenase 2 subunit C</fullName>
    </submittedName>
</protein>
<dbReference type="Gene3D" id="2.160.20.60">
    <property type="entry name" value="Glutamate synthase, alpha subunit, C-terminal domain"/>
    <property type="match status" value="2"/>
</dbReference>
<proteinExistence type="predicted"/>
<organism evidence="1 2">
    <name type="scientific">Hansschlegelia plantiphila</name>
    <dbReference type="NCBI Taxonomy" id="374655"/>
    <lineage>
        <taxon>Bacteria</taxon>
        <taxon>Pseudomonadati</taxon>
        <taxon>Pseudomonadota</taxon>
        <taxon>Alphaproteobacteria</taxon>
        <taxon>Hyphomicrobiales</taxon>
        <taxon>Methylopilaceae</taxon>
        <taxon>Hansschlegelia</taxon>
    </lineage>
</organism>
<dbReference type="SUPFAM" id="SSF69336">
    <property type="entry name" value="Alpha subunit of glutamate synthase, C-terminal domain"/>
    <property type="match status" value="1"/>
</dbReference>
<dbReference type="AlphaFoldDB" id="A0A9W6J3M6"/>
<gene>
    <name evidence="1" type="ORF">GCM10008179_27910</name>
</gene>